<evidence type="ECO:0000313" key="6">
    <source>
        <dbReference type="Proteomes" id="UP000265703"/>
    </source>
</evidence>
<dbReference type="AlphaFoldDB" id="A0A397SQN1"/>
<keyword evidence="3" id="KW-1133">Transmembrane helix</keyword>
<keyword evidence="4" id="KW-0732">Signal</keyword>
<keyword evidence="3" id="KW-0472">Membrane</keyword>
<comment type="caution">
    <text evidence="5">The sequence shown here is derived from an EMBL/GenBank/DDBJ whole genome shotgun (WGS) entry which is preliminary data.</text>
</comment>
<feature type="transmembrane region" description="Helical" evidence="3">
    <location>
        <begin position="402"/>
        <end position="424"/>
    </location>
</feature>
<sequence length="442" mass="48542">MLQKSLTCIILWILFQLLIEVNCQMTPFNPKQRYIHTATLINNKLYISGGTNDNDAKAGIFIVNKEFFYLDVSVAFNTQNLSWVDLTSTNPVPIISASTAVKGGANNNTLFIIGGITYNKATVLVYTFDTQTNLWSIPKIGGIARNKATMTGIIDHNGKVYLLNGFDTLTSKDVEDMLILDTINLKWGKGSIVGASYASETYGAIYLISNNNIIYFGGYTNLSGGKSDFGGEIPLDLLFIYNTISDSWSTQITKGKIPSSRDGFSSILGLDGQKVIIFGGTTFAGSQSVPREESLYELNLSTLEWYIPKVSETSQIPSSRVYHQANVIGKYMVISFGQGYDPLTESHILLLDISNNDEYIWTNNFDLTSSNLATVTVTSIITTATNIPNTQQSGHILSNNKFIGAIVGSLIGGSLLTIGSFFIYKWNKNKRARNYVIKIPGS</sequence>
<dbReference type="InterPro" id="IPR015915">
    <property type="entry name" value="Kelch-typ_b-propeller"/>
</dbReference>
<dbReference type="OrthoDB" id="432528at2759"/>
<feature type="signal peptide" evidence="4">
    <location>
        <begin position="1"/>
        <end position="23"/>
    </location>
</feature>
<reference evidence="5 6" key="1">
    <citation type="submission" date="2018-06" db="EMBL/GenBank/DDBJ databases">
        <title>Comparative genomics reveals the genomic features of Rhizophagus irregularis, R. cerebriforme, R. diaphanum and Gigaspora rosea, and their symbiotic lifestyle signature.</title>
        <authorList>
            <person name="Morin E."/>
            <person name="San Clemente H."/>
            <person name="Chen E.C.H."/>
            <person name="De La Providencia I."/>
            <person name="Hainaut M."/>
            <person name="Kuo A."/>
            <person name="Kohler A."/>
            <person name="Murat C."/>
            <person name="Tang N."/>
            <person name="Roy S."/>
            <person name="Loubradou J."/>
            <person name="Henrissat B."/>
            <person name="Grigoriev I.V."/>
            <person name="Corradi N."/>
            <person name="Roux C."/>
            <person name="Martin F.M."/>
        </authorList>
    </citation>
    <scope>NUCLEOTIDE SEQUENCE [LARGE SCALE GENOMIC DNA]</scope>
    <source>
        <strain evidence="5 6">DAOM 227022</strain>
    </source>
</reference>
<keyword evidence="3" id="KW-0812">Transmembrane</keyword>
<dbReference type="Gene3D" id="2.120.10.80">
    <property type="entry name" value="Kelch-type beta propeller"/>
    <property type="match status" value="2"/>
</dbReference>
<evidence type="ECO:0000256" key="2">
    <source>
        <dbReference type="ARBA" id="ARBA00022737"/>
    </source>
</evidence>
<evidence type="ECO:0000256" key="4">
    <source>
        <dbReference type="SAM" id="SignalP"/>
    </source>
</evidence>
<keyword evidence="1" id="KW-0880">Kelch repeat</keyword>
<keyword evidence="6" id="KW-1185">Reference proteome</keyword>
<evidence type="ECO:0000256" key="3">
    <source>
        <dbReference type="SAM" id="Phobius"/>
    </source>
</evidence>
<accession>A0A397SQN1</accession>
<gene>
    <name evidence="5" type="ORF">C1645_739506</name>
</gene>
<dbReference type="PANTHER" id="PTHR46093:SF18">
    <property type="entry name" value="FIBRONECTIN TYPE-III DOMAIN-CONTAINING PROTEIN"/>
    <property type="match status" value="1"/>
</dbReference>
<evidence type="ECO:0000313" key="5">
    <source>
        <dbReference type="EMBL" id="RIA88308.1"/>
    </source>
</evidence>
<dbReference type="STRING" id="658196.A0A397SQN1"/>
<dbReference type="SUPFAM" id="SSF117281">
    <property type="entry name" value="Kelch motif"/>
    <property type="match status" value="1"/>
</dbReference>
<name>A0A397SQN1_9GLOM</name>
<keyword evidence="2" id="KW-0677">Repeat</keyword>
<proteinExistence type="predicted"/>
<dbReference type="Proteomes" id="UP000265703">
    <property type="component" value="Unassembled WGS sequence"/>
</dbReference>
<evidence type="ECO:0000256" key="1">
    <source>
        <dbReference type="ARBA" id="ARBA00022441"/>
    </source>
</evidence>
<protein>
    <recommendedName>
        <fullName evidence="7">Galactose oxidase</fullName>
    </recommendedName>
</protein>
<organism evidence="5 6">
    <name type="scientific">Glomus cerebriforme</name>
    <dbReference type="NCBI Taxonomy" id="658196"/>
    <lineage>
        <taxon>Eukaryota</taxon>
        <taxon>Fungi</taxon>
        <taxon>Fungi incertae sedis</taxon>
        <taxon>Mucoromycota</taxon>
        <taxon>Glomeromycotina</taxon>
        <taxon>Glomeromycetes</taxon>
        <taxon>Glomerales</taxon>
        <taxon>Glomeraceae</taxon>
        <taxon>Glomus</taxon>
    </lineage>
</organism>
<dbReference type="PANTHER" id="PTHR46093">
    <property type="entry name" value="ACYL-COA-BINDING DOMAIN-CONTAINING PROTEIN 5"/>
    <property type="match status" value="1"/>
</dbReference>
<dbReference type="Pfam" id="PF24681">
    <property type="entry name" value="Kelch_KLHDC2_KLHL20_DRC7"/>
    <property type="match status" value="2"/>
</dbReference>
<evidence type="ECO:0008006" key="7">
    <source>
        <dbReference type="Google" id="ProtNLM"/>
    </source>
</evidence>
<feature type="chain" id="PRO_5017447515" description="Galactose oxidase" evidence="4">
    <location>
        <begin position="24"/>
        <end position="442"/>
    </location>
</feature>
<dbReference type="EMBL" id="QKYT01000270">
    <property type="protein sequence ID" value="RIA88308.1"/>
    <property type="molecule type" value="Genomic_DNA"/>
</dbReference>